<name>A0A6L3V9V2_9BACI</name>
<dbReference type="RefSeq" id="WP_151533206.1">
    <property type="nucleotide sequence ID" value="NZ_WBOS01000001.1"/>
</dbReference>
<evidence type="ECO:0000256" key="5">
    <source>
        <dbReference type="ARBA" id="ARBA00022839"/>
    </source>
</evidence>
<dbReference type="HAMAP" id="MF_00337">
    <property type="entry name" value="Exonuc_7_S"/>
    <property type="match status" value="1"/>
</dbReference>
<comment type="function">
    <text evidence="6">Bidirectionally degrades single-stranded DNA into large acid-insoluble oligonucleotides, which are then degraded further into small acid-soluble oligonucleotides.</text>
</comment>
<keyword evidence="2 6" id="KW-0963">Cytoplasm</keyword>
<comment type="subcellular location">
    <subcellularLocation>
        <location evidence="6">Cytoplasm</location>
    </subcellularLocation>
</comment>
<keyword evidence="5 6" id="KW-0269">Exonuclease</keyword>
<dbReference type="Gene3D" id="1.10.287.1040">
    <property type="entry name" value="Exonuclease VII, small subunit"/>
    <property type="match status" value="1"/>
</dbReference>
<dbReference type="GO" id="GO:0008855">
    <property type="term" value="F:exodeoxyribonuclease VII activity"/>
    <property type="evidence" value="ECO:0007669"/>
    <property type="project" value="UniProtKB-UniRule"/>
</dbReference>
<evidence type="ECO:0000256" key="1">
    <source>
        <dbReference type="ARBA" id="ARBA00009998"/>
    </source>
</evidence>
<dbReference type="GO" id="GO:0006308">
    <property type="term" value="P:DNA catabolic process"/>
    <property type="evidence" value="ECO:0007669"/>
    <property type="project" value="UniProtKB-UniRule"/>
</dbReference>
<keyword evidence="4 6" id="KW-0378">Hydrolase</keyword>
<organism evidence="7 8">
    <name type="scientific">Cytobacillus depressus</name>
    <dbReference type="NCBI Taxonomy" id="1602942"/>
    <lineage>
        <taxon>Bacteria</taxon>
        <taxon>Bacillati</taxon>
        <taxon>Bacillota</taxon>
        <taxon>Bacilli</taxon>
        <taxon>Bacillales</taxon>
        <taxon>Bacillaceae</taxon>
        <taxon>Cytobacillus</taxon>
    </lineage>
</organism>
<dbReference type="OrthoDB" id="9798666at2"/>
<dbReference type="InterPro" id="IPR003761">
    <property type="entry name" value="Exonuc_VII_S"/>
</dbReference>
<gene>
    <name evidence="6 7" type="primary">xseB</name>
    <name evidence="7" type="ORF">F7731_02580</name>
</gene>
<evidence type="ECO:0000256" key="3">
    <source>
        <dbReference type="ARBA" id="ARBA00022722"/>
    </source>
</evidence>
<dbReference type="AlphaFoldDB" id="A0A6L3V9V2"/>
<sequence length="77" mass="8889">MSSEKTLTFEEAMEKLEVIVERLEEGDVPLEEAINIYKQGMELSKLCHDKLKSVESQLTQILTEDGRKENFVISEEE</sequence>
<dbReference type="GO" id="GO:0009318">
    <property type="term" value="C:exodeoxyribonuclease VII complex"/>
    <property type="evidence" value="ECO:0007669"/>
    <property type="project" value="UniProtKB-UniRule"/>
</dbReference>
<dbReference type="Proteomes" id="UP000481030">
    <property type="component" value="Unassembled WGS sequence"/>
</dbReference>
<evidence type="ECO:0000313" key="7">
    <source>
        <dbReference type="EMBL" id="KAB2338466.1"/>
    </source>
</evidence>
<dbReference type="InterPro" id="IPR037004">
    <property type="entry name" value="Exonuc_VII_ssu_sf"/>
</dbReference>
<comment type="caution">
    <text evidence="7">The sequence shown here is derived from an EMBL/GenBank/DDBJ whole genome shotgun (WGS) entry which is preliminary data.</text>
</comment>
<keyword evidence="8" id="KW-1185">Reference proteome</keyword>
<keyword evidence="3 6" id="KW-0540">Nuclease</keyword>
<dbReference type="EMBL" id="WBOS01000001">
    <property type="protein sequence ID" value="KAB2338466.1"/>
    <property type="molecule type" value="Genomic_DNA"/>
</dbReference>
<dbReference type="PIRSF" id="PIRSF006488">
    <property type="entry name" value="Exonuc_VII_S"/>
    <property type="match status" value="1"/>
</dbReference>
<evidence type="ECO:0000256" key="4">
    <source>
        <dbReference type="ARBA" id="ARBA00022801"/>
    </source>
</evidence>
<comment type="catalytic activity">
    <reaction evidence="6">
        <text>Exonucleolytic cleavage in either 5'- to 3'- or 3'- to 5'-direction to yield nucleoside 5'-phosphates.</text>
        <dbReference type="EC" id="3.1.11.6"/>
    </reaction>
</comment>
<accession>A0A6L3V9V2</accession>
<reference evidence="7 8" key="1">
    <citation type="journal article" date="2016" name="Antonie Van Leeuwenhoek">
        <title>Bacillus depressus sp. nov., isolated from soil of a sunflower field.</title>
        <authorList>
            <person name="Wei X."/>
            <person name="Xin D."/>
            <person name="Xin Y."/>
            <person name="Zhang H."/>
            <person name="Wang T."/>
            <person name="Zhang J."/>
        </authorList>
    </citation>
    <scope>NUCLEOTIDE SEQUENCE [LARGE SCALE GENOMIC DNA]</scope>
    <source>
        <strain evidence="7 8">BZ1</strain>
    </source>
</reference>
<dbReference type="GO" id="GO:0005829">
    <property type="term" value="C:cytosol"/>
    <property type="evidence" value="ECO:0007669"/>
    <property type="project" value="TreeGrafter"/>
</dbReference>
<evidence type="ECO:0000313" key="8">
    <source>
        <dbReference type="Proteomes" id="UP000481030"/>
    </source>
</evidence>
<dbReference type="SUPFAM" id="SSF116842">
    <property type="entry name" value="XseB-like"/>
    <property type="match status" value="1"/>
</dbReference>
<comment type="subunit">
    <text evidence="6">Heterooligomer composed of large and small subunits.</text>
</comment>
<dbReference type="NCBIfam" id="TIGR01280">
    <property type="entry name" value="xseB"/>
    <property type="match status" value="1"/>
</dbReference>
<comment type="similarity">
    <text evidence="1 6">Belongs to the XseB family.</text>
</comment>
<evidence type="ECO:0000256" key="2">
    <source>
        <dbReference type="ARBA" id="ARBA00022490"/>
    </source>
</evidence>
<dbReference type="PANTHER" id="PTHR34137">
    <property type="entry name" value="EXODEOXYRIBONUCLEASE 7 SMALL SUBUNIT"/>
    <property type="match status" value="1"/>
</dbReference>
<evidence type="ECO:0000256" key="6">
    <source>
        <dbReference type="HAMAP-Rule" id="MF_00337"/>
    </source>
</evidence>
<dbReference type="Pfam" id="PF02609">
    <property type="entry name" value="Exonuc_VII_S"/>
    <property type="match status" value="1"/>
</dbReference>
<dbReference type="PANTHER" id="PTHR34137:SF1">
    <property type="entry name" value="EXODEOXYRIBONUCLEASE 7 SMALL SUBUNIT"/>
    <property type="match status" value="1"/>
</dbReference>
<dbReference type="EC" id="3.1.11.6" evidence="6"/>
<protein>
    <recommendedName>
        <fullName evidence="6">Exodeoxyribonuclease 7 small subunit</fullName>
        <ecNumber evidence="6">3.1.11.6</ecNumber>
    </recommendedName>
    <alternativeName>
        <fullName evidence="6">Exodeoxyribonuclease VII small subunit</fullName>
        <shortName evidence="6">Exonuclease VII small subunit</shortName>
    </alternativeName>
</protein>
<proteinExistence type="inferred from homology"/>